<keyword evidence="4 6" id="KW-0067">ATP-binding</keyword>
<proteinExistence type="predicted"/>
<gene>
    <name evidence="6" type="ORF">ACFPM8_00795</name>
</gene>
<reference evidence="7" key="1">
    <citation type="journal article" date="2019" name="Int. J. Syst. Evol. Microbiol.">
        <title>The Global Catalogue of Microorganisms (GCM) 10K type strain sequencing project: providing services to taxonomists for standard genome sequencing and annotation.</title>
        <authorList>
            <consortium name="The Broad Institute Genomics Platform"/>
            <consortium name="The Broad Institute Genome Sequencing Center for Infectious Disease"/>
            <person name="Wu L."/>
            <person name="Ma J."/>
        </authorList>
    </citation>
    <scope>NUCLEOTIDE SEQUENCE [LARGE SCALE GENOMIC DNA]</scope>
    <source>
        <strain evidence="7">JCM 17066</strain>
    </source>
</reference>
<dbReference type="PANTHER" id="PTHR45772:SF9">
    <property type="entry name" value="CONSERVED COMPONENT OF ABC TRANSPORTER FOR NATURAL AMINO ACIDS"/>
    <property type="match status" value="1"/>
</dbReference>
<dbReference type="InterPro" id="IPR051120">
    <property type="entry name" value="ABC_AA/LPS_Transport"/>
</dbReference>
<dbReference type="EMBL" id="JBHSMT010000004">
    <property type="protein sequence ID" value="MFC5472486.1"/>
    <property type="molecule type" value="Genomic_DNA"/>
</dbReference>
<evidence type="ECO:0000313" key="6">
    <source>
        <dbReference type="EMBL" id="MFC5472486.1"/>
    </source>
</evidence>
<dbReference type="InterPro" id="IPR032823">
    <property type="entry name" value="BCA_ABC_TP_C"/>
</dbReference>
<evidence type="ECO:0000256" key="2">
    <source>
        <dbReference type="ARBA" id="ARBA00022475"/>
    </source>
</evidence>
<evidence type="ECO:0000313" key="7">
    <source>
        <dbReference type="Proteomes" id="UP001596045"/>
    </source>
</evidence>
<evidence type="ECO:0000256" key="4">
    <source>
        <dbReference type="ARBA" id="ARBA00022840"/>
    </source>
</evidence>
<dbReference type="Proteomes" id="UP001596045">
    <property type="component" value="Unassembled WGS sequence"/>
</dbReference>
<dbReference type="Pfam" id="PF00005">
    <property type="entry name" value="ABC_tran"/>
    <property type="match status" value="1"/>
</dbReference>
<dbReference type="SUPFAM" id="SSF52540">
    <property type="entry name" value="P-loop containing nucleoside triphosphate hydrolases"/>
    <property type="match status" value="1"/>
</dbReference>
<dbReference type="GO" id="GO:0005524">
    <property type="term" value="F:ATP binding"/>
    <property type="evidence" value="ECO:0007669"/>
    <property type="project" value="UniProtKB-KW"/>
</dbReference>
<keyword evidence="2" id="KW-1003">Cell membrane</keyword>
<evidence type="ECO:0000256" key="1">
    <source>
        <dbReference type="ARBA" id="ARBA00022448"/>
    </source>
</evidence>
<dbReference type="InterPro" id="IPR003439">
    <property type="entry name" value="ABC_transporter-like_ATP-bd"/>
</dbReference>
<feature type="domain" description="ABC transporter" evidence="5">
    <location>
        <begin position="2"/>
        <end position="233"/>
    </location>
</feature>
<dbReference type="PANTHER" id="PTHR45772">
    <property type="entry name" value="CONSERVED COMPONENT OF ABC TRANSPORTER FOR NATURAL AMINO ACIDS-RELATED"/>
    <property type="match status" value="1"/>
</dbReference>
<sequence>MIELTAVSRHFGGMHAVDNLDLKVARGQIFGLIGPNGSGKSTTLDLISGMLPLTSGQIHFCRQDISRLALHKRVGCGLARTFQNIRLFGPLTVWQNLRVAHNAAAGRAKTHQQMMQALALAGLAHKKDELAANLSFAEQRQLELARALATRPQLLLLDEPAAGMDAAEIAALRQRMMALRQSGVTILLVEHVMELVMGVSDRIAVLNFGRKIAEGTPSEIQADPQVREAYLGAHLIANLP</sequence>
<dbReference type="Gene3D" id="3.40.50.300">
    <property type="entry name" value="P-loop containing nucleotide triphosphate hydrolases"/>
    <property type="match status" value="1"/>
</dbReference>
<comment type="caution">
    <text evidence="6">The sequence shown here is derived from an EMBL/GenBank/DDBJ whole genome shotgun (WGS) entry which is preliminary data.</text>
</comment>
<dbReference type="PROSITE" id="PS50893">
    <property type="entry name" value="ABC_TRANSPORTER_2"/>
    <property type="match status" value="1"/>
</dbReference>
<keyword evidence="3" id="KW-0547">Nucleotide-binding</keyword>
<dbReference type="InterPro" id="IPR027417">
    <property type="entry name" value="P-loop_NTPase"/>
</dbReference>
<dbReference type="InterPro" id="IPR003593">
    <property type="entry name" value="AAA+_ATPase"/>
</dbReference>
<name>A0ABW0M6P8_9BURK</name>
<dbReference type="CDD" id="cd03219">
    <property type="entry name" value="ABC_Mj1267_LivG_branched"/>
    <property type="match status" value="1"/>
</dbReference>
<keyword evidence="7" id="KW-1185">Reference proteome</keyword>
<organism evidence="6 7">
    <name type="scientific">Paraherbaspirillum soli</name>
    <dbReference type="NCBI Taxonomy" id="631222"/>
    <lineage>
        <taxon>Bacteria</taxon>
        <taxon>Pseudomonadati</taxon>
        <taxon>Pseudomonadota</taxon>
        <taxon>Betaproteobacteria</taxon>
        <taxon>Burkholderiales</taxon>
        <taxon>Oxalobacteraceae</taxon>
        <taxon>Paraherbaspirillum</taxon>
    </lineage>
</organism>
<dbReference type="Pfam" id="PF12399">
    <property type="entry name" value="BCA_ABC_TP_C"/>
    <property type="match status" value="1"/>
</dbReference>
<evidence type="ECO:0000256" key="3">
    <source>
        <dbReference type="ARBA" id="ARBA00022741"/>
    </source>
</evidence>
<dbReference type="RefSeq" id="WP_378993973.1">
    <property type="nucleotide sequence ID" value="NZ_JBHSMT010000004.1"/>
</dbReference>
<keyword evidence="1" id="KW-0813">Transport</keyword>
<keyword evidence="2" id="KW-0472">Membrane</keyword>
<dbReference type="SMART" id="SM00382">
    <property type="entry name" value="AAA"/>
    <property type="match status" value="1"/>
</dbReference>
<evidence type="ECO:0000259" key="5">
    <source>
        <dbReference type="PROSITE" id="PS50893"/>
    </source>
</evidence>
<accession>A0ABW0M6P8</accession>
<protein>
    <submittedName>
        <fullName evidence="6">ABC transporter ATP-binding protein</fullName>
    </submittedName>
</protein>